<evidence type="ECO:0000313" key="2">
    <source>
        <dbReference type="Proteomes" id="UP001289374"/>
    </source>
</evidence>
<protein>
    <submittedName>
        <fullName evidence="1">Uncharacterized protein</fullName>
    </submittedName>
</protein>
<gene>
    <name evidence="1" type="ORF">Sango_2678300</name>
</gene>
<dbReference type="EMBL" id="JACGWL010000016">
    <property type="protein sequence ID" value="KAK4385543.1"/>
    <property type="molecule type" value="Genomic_DNA"/>
</dbReference>
<accession>A0AAE1W2J8</accession>
<evidence type="ECO:0000313" key="1">
    <source>
        <dbReference type="EMBL" id="KAK4385543.1"/>
    </source>
</evidence>
<dbReference type="Proteomes" id="UP001289374">
    <property type="component" value="Unassembled WGS sequence"/>
</dbReference>
<name>A0AAE1W2J8_9LAMI</name>
<organism evidence="1 2">
    <name type="scientific">Sesamum angolense</name>
    <dbReference type="NCBI Taxonomy" id="2727404"/>
    <lineage>
        <taxon>Eukaryota</taxon>
        <taxon>Viridiplantae</taxon>
        <taxon>Streptophyta</taxon>
        <taxon>Embryophyta</taxon>
        <taxon>Tracheophyta</taxon>
        <taxon>Spermatophyta</taxon>
        <taxon>Magnoliopsida</taxon>
        <taxon>eudicotyledons</taxon>
        <taxon>Gunneridae</taxon>
        <taxon>Pentapetalae</taxon>
        <taxon>asterids</taxon>
        <taxon>lamiids</taxon>
        <taxon>Lamiales</taxon>
        <taxon>Pedaliaceae</taxon>
        <taxon>Sesamum</taxon>
    </lineage>
</organism>
<keyword evidence="2" id="KW-1185">Reference proteome</keyword>
<sequence>MNEWVRRKPQFRFEDHWLQSEECGQVVEKAWSSGIIANPNLRIWRKIQATRVHLLSWNREKGLSPANQIKNLEERYEVLQSWSLDWKTYTELGQIQQKIEEMRNSEVLHWQQWSKMHWLKDGVSNTKFFQLYASAHKKCNNISKLKDDIGTWKESESDIQEVLLQYFLNIFASTQPGTNDLNEILSVVQPRVTTYTNLSLVEPFTIAEVKQAIFERGIFHSDPLSPYLFAFCVKALSCLMQEAERGGMTLGYGDRGRVPESHKVQLTATLGVRGEKWIHYVAWQKLYQPIALGGLGFRGVKEFNLAMLAKQGWRILSFLRYVIE</sequence>
<proteinExistence type="predicted"/>
<comment type="caution">
    <text evidence="1">The sequence shown here is derived from an EMBL/GenBank/DDBJ whole genome shotgun (WGS) entry which is preliminary data.</text>
</comment>
<reference evidence="1" key="1">
    <citation type="submission" date="2020-06" db="EMBL/GenBank/DDBJ databases">
        <authorList>
            <person name="Li T."/>
            <person name="Hu X."/>
            <person name="Zhang T."/>
            <person name="Song X."/>
            <person name="Zhang H."/>
            <person name="Dai N."/>
            <person name="Sheng W."/>
            <person name="Hou X."/>
            <person name="Wei L."/>
        </authorList>
    </citation>
    <scope>NUCLEOTIDE SEQUENCE</scope>
    <source>
        <strain evidence="1">K16</strain>
        <tissue evidence="1">Leaf</tissue>
    </source>
</reference>
<dbReference type="AlphaFoldDB" id="A0AAE1W2J8"/>
<reference evidence="1" key="2">
    <citation type="journal article" date="2024" name="Plant">
        <title>Genomic evolution and insights into agronomic trait innovations of Sesamum species.</title>
        <authorList>
            <person name="Miao H."/>
            <person name="Wang L."/>
            <person name="Qu L."/>
            <person name="Liu H."/>
            <person name="Sun Y."/>
            <person name="Le M."/>
            <person name="Wang Q."/>
            <person name="Wei S."/>
            <person name="Zheng Y."/>
            <person name="Lin W."/>
            <person name="Duan Y."/>
            <person name="Cao H."/>
            <person name="Xiong S."/>
            <person name="Wang X."/>
            <person name="Wei L."/>
            <person name="Li C."/>
            <person name="Ma Q."/>
            <person name="Ju M."/>
            <person name="Zhao R."/>
            <person name="Li G."/>
            <person name="Mu C."/>
            <person name="Tian Q."/>
            <person name="Mei H."/>
            <person name="Zhang T."/>
            <person name="Gao T."/>
            <person name="Zhang H."/>
        </authorList>
    </citation>
    <scope>NUCLEOTIDE SEQUENCE</scope>
    <source>
        <strain evidence="1">K16</strain>
    </source>
</reference>